<gene>
    <name evidence="1" type="ORF">Vadar_002892</name>
</gene>
<dbReference type="Proteomes" id="UP000828048">
    <property type="component" value="Chromosome 10"/>
</dbReference>
<evidence type="ECO:0000313" key="2">
    <source>
        <dbReference type="Proteomes" id="UP000828048"/>
    </source>
</evidence>
<accession>A0ACB7XEX1</accession>
<sequence length="447" mass="50719">METRQGGTRVLMLPWLAHGHISPFLELAKRLTEKNFHIYFCSTNVNLNSVKKMLPEKYSHSIQLVELHLPSSPELPPCYHTTNGLPSHLMGTLKIAFGNSKPFFSHILSSLNPDLVMYDFNMPWVSTASSSLNIPSIIFFSFGCLFTSFALNLLENPDTEFPFQSIHLREFEKRNFQAMFEFSAGGVKDRDLVIESIMLSRDVILIKTSRELEGKYIDYLSTLVKKKIQPVGPLVQEIVDRDEDIEVMQFLEKKDESSVVFVSFGTEFFLSNEDREEIAYGLELSKVNFIWVLRFPVGEKTSVEEALPEGFLDRVGDLGMVVEGWAPQAKILMHSSTGGFVSHCGWNSVLESIKFGVPIIAMPMHLDQPLNARLVEEVGVGMEVKRDDNGKLDRKEIARVITRIVVEKNGKKVRNKAREVSEKITVKEVDEIDEMVEVVLQLCGKRK</sequence>
<dbReference type="EMBL" id="CM037160">
    <property type="protein sequence ID" value="KAH7839339.1"/>
    <property type="molecule type" value="Genomic_DNA"/>
</dbReference>
<reference evidence="1 2" key="1">
    <citation type="journal article" date="2021" name="Hortic Res">
        <title>High-quality reference genome and annotation aids understanding of berry development for evergreen blueberry (Vaccinium darrowii).</title>
        <authorList>
            <person name="Yu J."/>
            <person name="Hulse-Kemp A.M."/>
            <person name="Babiker E."/>
            <person name="Staton M."/>
        </authorList>
    </citation>
    <scope>NUCLEOTIDE SEQUENCE [LARGE SCALE GENOMIC DNA]</scope>
    <source>
        <strain evidence="2">cv. NJ 8807/NJ 8810</strain>
        <tissue evidence="1">Young leaf</tissue>
    </source>
</reference>
<evidence type="ECO:0000313" key="1">
    <source>
        <dbReference type="EMBL" id="KAH7839339.1"/>
    </source>
</evidence>
<protein>
    <submittedName>
        <fullName evidence="1">Uncharacterized protein</fullName>
    </submittedName>
</protein>
<proteinExistence type="predicted"/>
<comment type="caution">
    <text evidence="1">The sequence shown here is derived from an EMBL/GenBank/DDBJ whole genome shotgun (WGS) entry which is preliminary data.</text>
</comment>
<organism evidence="1 2">
    <name type="scientific">Vaccinium darrowii</name>
    <dbReference type="NCBI Taxonomy" id="229202"/>
    <lineage>
        <taxon>Eukaryota</taxon>
        <taxon>Viridiplantae</taxon>
        <taxon>Streptophyta</taxon>
        <taxon>Embryophyta</taxon>
        <taxon>Tracheophyta</taxon>
        <taxon>Spermatophyta</taxon>
        <taxon>Magnoliopsida</taxon>
        <taxon>eudicotyledons</taxon>
        <taxon>Gunneridae</taxon>
        <taxon>Pentapetalae</taxon>
        <taxon>asterids</taxon>
        <taxon>Ericales</taxon>
        <taxon>Ericaceae</taxon>
        <taxon>Vaccinioideae</taxon>
        <taxon>Vaccinieae</taxon>
        <taxon>Vaccinium</taxon>
    </lineage>
</organism>
<name>A0ACB7XEX1_9ERIC</name>
<keyword evidence="2" id="KW-1185">Reference proteome</keyword>